<organism evidence="2 3">
    <name type="scientific">Glossina austeni</name>
    <name type="common">Savannah tsetse fly</name>
    <dbReference type="NCBI Taxonomy" id="7395"/>
    <lineage>
        <taxon>Eukaryota</taxon>
        <taxon>Metazoa</taxon>
        <taxon>Ecdysozoa</taxon>
        <taxon>Arthropoda</taxon>
        <taxon>Hexapoda</taxon>
        <taxon>Insecta</taxon>
        <taxon>Pterygota</taxon>
        <taxon>Neoptera</taxon>
        <taxon>Endopterygota</taxon>
        <taxon>Diptera</taxon>
        <taxon>Brachycera</taxon>
        <taxon>Muscomorpha</taxon>
        <taxon>Hippoboscoidea</taxon>
        <taxon>Glossinidae</taxon>
        <taxon>Glossina</taxon>
    </lineage>
</organism>
<feature type="chain" id="PRO_5008399683" evidence="1">
    <location>
        <begin position="17"/>
        <end position="142"/>
    </location>
</feature>
<reference evidence="2" key="1">
    <citation type="submission" date="2020-05" db="UniProtKB">
        <authorList>
            <consortium name="EnsemblMetazoa"/>
        </authorList>
    </citation>
    <scope>IDENTIFICATION</scope>
    <source>
        <strain evidence="2">TTRI</strain>
    </source>
</reference>
<proteinExistence type="predicted"/>
<dbReference type="GO" id="GO:0005549">
    <property type="term" value="F:odorant binding"/>
    <property type="evidence" value="ECO:0007669"/>
    <property type="project" value="InterPro"/>
</dbReference>
<dbReference type="Proteomes" id="UP000078200">
    <property type="component" value="Unassembled WGS sequence"/>
</dbReference>
<evidence type="ECO:0000256" key="1">
    <source>
        <dbReference type="SAM" id="SignalP"/>
    </source>
</evidence>
<dbReference type="EnsemblMetazoa" id="GAUT048477-RA">
    <property type="protein sequence ID" value="GAUT048477-PA"/>
    <property type="gene ID" value="GAUT048477"/>
</dbReference>
<keyword evidence="3" id="KW-1185">Reference proteome</keyword>
<dbReference type="SUPFAM" id="SSF47565">
    <property type="entry name" value="Insect pheromone/odorant-binding proteins"/>
    <property type="match status" value="1"/>
</dbReference>
<dbReference type="AlphaFoldDB" id="A0A1A9VUX0"/>
<dbReference type="VEuPathDB" id="VectorBase:GAUT048477"/>
<keyword evidence="1" id="KW-0732">Signal</keyword>
<evidence type="ECO:0000313" key="3">
    <source>
        <dbReference type="Proteomes" id="UP000078200"/>
    </source>
</evidence>
<accession>A0A1A9VUX0</accession>
<sequence length="142" mass="16442">MKFFVIIFLVTKVVFAKSDETKQSDALKNEAYHICADQARIDQQLSPMIDGEASDTDIAKKVFELKTNDEDEHATSHCFYFCVLEYMTLISNPGAVMKPNKKKVAFGKKFNKRLLKTCLDKDEMNLCKRIDFFIMCLIDYYP</sequence>
<dbReference type="InterPro" id="IPR036728">
    <property type="entry name" value="PBP_GOBP_sf"/>
</dbReference>
<protein>
    <submittedName>
        <fullName evidence="2">Uncharacterized protein</fullName>
    </submittedName>
</protein>
<name>A0A1A9VUX0_GLOAU</name>
<feature type="signal peptide" evidence="1">
    <location>
        <begin position="1"/>
        <end position="16"/>
    </location>
</feature>
<evidence type="ECO:0000313" key="2">
    <source>
        <dbReference type="EnsemblMetazoa" id="GAUT048477-PA"/>
    </source>
</evidence>